<proteinExistence type="predicted"/>
<reference evidence="2 3" key="1">
    <citation type="submission" date="2021-11" db="EMBL/GenBank/DDBJ databases">
        <title>Black yeast isolated from Biological Soil Crust.</title>
        <authorList>
            <person name="Kurbessoian T."/>
        </authorList>
    </citation>
    <scope>NUCLEOTIDE SEQUENCE [LARGE SCALE GENOMIC DNA]</scope>
    <source>
        <strain evidence="2 3">CCFEE 5522</strain>
    </source>
</reference>
<evidence type="ECO:0000313" key="3">
    <source>
        <dbReference type="Proteomes" id="UP001324427"/>
    </source>
</evidence>
<gene>
    <name evidence="2" type="ORF">LTR36_002519</name>
</gene>
<dbReference type="Proteomes" id="UP001324427">
    <property type="component" value="Unassembled WGS sequence"/>
</dbReference>
<dbReference type="EMBL" id="JAVFHQ010000017">
    <property type="protein sequence ID" value="KAK4545955.1"/>
    <property type="molecule type" value="Genomic_DNA"/>
</dbReference>
<keyword evidence="3" id="KW-1185">Reference proteome</keyword>
<name>A0AAV9JN61_9PEZI</name>
<evidence type="ECO:0000256" key="1">
    <source>
        <dbReference type="SAM" id="MobiDB-lite"/>
    </source>
</evidence>
<sequence>MPHLQLVVAWAVPVKPDALGGHLQAHIDTLPTIETLRLCHSFGRGSNVFVTKLPVELRHEIETYVVHDARKETVPEWHQKFRCYLNRCKSTDHEDDGWYQDEHEDQAQQWYRRLAWDKGYFAQHAKLVRKHFGLTIWVAETQLKQEEDDDDDNASKKPTTTAYLTLPGHSTASKSYSLHTDLKDQWDWSLESGYGLPLALGARDTDASLARFGRVMRILGLVPFQGPGTTKKPLTASLAGEEGTSDHDEQEGKVERVGGKAHAVRPRLTLLVVSEVEGGRGSYLPSP</sequence>
<accession>A0AAV9JN61</accession>
<protein>
    <submittedName>
        <fullName evidence="2">Uncharacterized protein</fullName>
    </submittedName>
</protein>
<feature type="region of interest" description="Disordered" evidence="1">
    <location>
        <begin position="145"/>
        <end position="166"/>
    </location>
</feature>
<feature type="compositionally biased region" description="Polar residues" evidence="1">
    <location>
        <begin position="156"/>
        <end position="166"/>
    </location>
</feature>
<feature type="region of interest" description="Disordered" evidence="1">
    <location>
        <begin position="230"/>
        <end position="260"/>
    </location>
</feature>
<comment type="caution">
    <text evidence="2">The sequence shown here is derived from an EMBL/GenBank/DDBJ whole genome shotgun (WGS) entry which is preliminary data.</text>
</comment>
<feature type="compositionally biased region" description="Basic and acidic residues" evidence="1">
    <location>
        <begin position="244"/>
        <end position="258"/>
    </location>
</feature>
<dbReference type="AlphaFoldDB" id="A0AAV9JN61"/>
<evidence type="ECO:0000313" key="2">
    <source>
        <dbReference type="EMBL" id="KAK4545955.1"/>
    </source>
</evidence>
<organism evidence="2 3">
    <name type="scientific">Oleoguttula mirabilis</name>
    <dbReference type="NCBI Taxonomy" id="1507867"/>
    <lineage>
        <taxon>Eukaryota</taxon>
        <taxon>Fungi</taxon>
        <taxon>Dikarya</taxon>
        <taxon>Ascomycota</taxon>
        <taxon>Pezizomycotina</taxon>
        <taxon>Dothideomycetes</taxon>
        <taxon>Dothideomycetidae</taxon>
        <taxon>Mycosphaerellales</taxon>
        <taxon>Teratosphaeriaceae</taxon>
        <taxon>Oleoguttula</taxon>
    </lineage>
</organism>